<dbReference type="InterPro" id="IPR045249">
    <property type="entry name" value="HARBI1-like"/>
</dbReference>
<dbReference type="GO" id="GO:0016787">
    <property type="term" value="F:hydrolase activity"/>
    <property type="evidence" value="ECO:0007669"/>
    <property type="project" value="UniProtKB-KW"/>
</dbReference>
<sequence length="440" mass="50860">MLRNRKKHLKRLQKLLVILSISWNYYMATSSDVLQKLSKVNRRWWVRPVHFDKEKCGHYDNLFHYLLNEDHELFYKDYRMSAEQYDHLLTMVQPQLQKFSKRIPHPPSLRLALTLSFLAHGDSVSTTARGFRIGKSTAYEIIYETCNVIWNVLQPIYLPKPTAESWKNIAEKFYTIWNFPNCIGAVDGKHIQIQCPPKTGSLYYNYKQFFSIVLMAAADAEYKFTWVHIGDYGSMSDGGVWAESALGSALEDGSLDLPLSCFLPNTNIMFPHFFVGNEAFPLKTYMMRPYPKRDLGGPERIFNYRLSRARRVVENSFGILTTKWRVLRRSLCCSPDNAEVIVKALICLHNFLLTKEGGVGGRYCPRGLLDHEVNGIVEPGAWRNENNSPHIQELHRTGSNNAGRAIINLRNVLRDYVNSDEGAVEWQWDQAFHNINMNLN</sequence>
<dbReference type="OrthoDB" id="7542312at2759"/>
<dbReference type="PANTHER" id="PTHR22930">
    <property type="match status" value="1"/>
</dbReference>
<comment type="subcellular location">
    <subcellularLocation>
        <location evidence="2">Nucleus</location>
    </subcellularLocation>
</comment>
<evidence type="ECO:0000256" key="6">
    <source>
        <dbReference type="ARBA" id="ARBA00022801"/>
    </source>
</evidence>
<comment type="cofactor">
    <cofactor evidence="1">
        <name>a divalent metal cation</name>
        <dbReference type="ChEBI" id="CHEBI:60240"/>
    </cofactor>
</comment>
<dbReference type="Proteomes" id="UP000504618">
    <property type="component" value="Unplaced"/>
</dbReference>
<evidence type="ECO:0000313" key="10">
    <source>
        <dbReference type="RefSeq" id="XP_024888859.1"/>
    </source>
</evidence>
<reference evidence="10" key="1">
    <citation type="submission" date="2025-08" db="UniProtKB">
        <authorList>
            <consortium name="RefSeq"/>
        </authorList>
    </citation>
    <scope>IDENTIFICATION</scope>
    <source>
        <tissue evidence="10">Whole body</tissue>
    </source>
</reference>
<dbReference type="GeneID" id="112465521"/>
<evidence type="ECO:0000256" key="7">
    <source>
        <dbReference type="ARBA" id="ARBA00023242"/>
    </source>
</evidence>
<accession>A0A6J1R1J4</accession>
<dbReference type="GO" id="GO:0046872">
    <property type="term" value="F:metal ion binding"/>
    <property type="evidence" value="ECO:0007669"/>
    <property type="project" value="UniProtKB-KW"/>
</dbReference>
<keyword evidence="9" id="KW-1185">Reference proteome</keyword>
<keyword evidence="4" id="KW-0540">Nuclease</keyword>
<protein>
    <submittedName>
        <fullName evidence="10">Protein ALP1-like</fullName>
    </submittedName>
</protein>
<dbReference type="Pfam" id="PF13359">
    <property type="entry name" value="DDE_Tnp_4"/>
    <property type="match status" value="1"/>
</dbReference>
<dbReference type="InterPro" id="IPR027806">
    <property type="entry name" value="HARBI1_dom"/>
</dbReference>
<proteinExistence type="inferred from homology"/>
<comment type="similarity">
    <text evidence="3">Belongs to the HARBI1 family.</text>
</comment>
<evidence type="ECO:0000256" key="2">
    <source>
        <dbReference type="ARBA" id="ARBA00004123"/>
    </source>
</evidence>
<dbReference type="PANTHER" id="PTHR22930:SF269">
    <property type="entry name" value="NUCLEASE HARBI1-LIKE PROTEIN"/>
    <property type="match status" value="1"/>
</dbReference>
<dbReference type="GO" id="GO:0004518">
    <property type="term" value="F:nuclease activity"/>
    <property type="evidence" value="ECO:0007669"/>
    <property type="project" value="UniProtKB-KW"/>
</dbReference>
<dbReference type="GO" id="GO:0005634">
    <property type="term" value="C:nucleus"/>
    <property type="evidence" value="ECO:0007669"/>
    <property type="project" value="UniProtKB-SubCell"/>
</dbReference>
<evidence type="ECO:0000256" key="4">
    <source>
        <dbReference type="ARBA" id="ARBA00022722"/>
    </source>
</evidence>
<evidence type="ECO:0000256" key="1">
    <source>
        <dbReference type="ARBA" id="ARBA00001968"/>
    </source>
</evidence>
<gene>
    <name evidence="10" type="primary">LOC112465521</name>
</gene>
<keyword evidence="6" id="KW-0378">Hydrolase</keyword>
<name>A0A6J1R1J4_9HYME</name>
<organism evidence="9 10">
    <name type="scientific">Temnothorax curvispinosus</name>
    <dbReference type="NCBI Taxonomy" id="300111"/>
    <lineage>
        <taxon>Eukaryota</taxon>
        <taxon>Metazoa</taxon>
        <taxon>Ecdysozoa</taxon>
        <taxon>Arthropoda</taxon>
        <taxon>Hexapoda</taxon>
        <taxon>Insecta</taxon>
        <taxon>Pterygota</taxon>
        <taxon>Neoptera</taxon>
        <taxon>Endopterygota</taxon>
        <taxon>Hymenoptera</taxon>
        <taxon>Apocrita</taxon>
        <taxon>Aculeata</taxon>
        <taxon>Formicoidea</taxon>
        <taxon>Formicidae</taxon>
        <taxon>Myrmicinae</taxon>
        <taxon>Temnothorax</taxon>
    </lineage>
</organism>
<evidence type="ECO:0000259" key="8">
    <source>
        <dbReference type="Pfam" id="PF13359"/>
    </source>
</evidence>
<dbReference type="AlphaFoldDB" id="A0A6J1R1J4"/>
<evidence type="ECO:0000256" key="3">
    <source>
        <dbReference type="ARBA" id="ARBA00006958"/>
    </source>
</evidence>
<evidence type="ECO:0000313" key="9">
    <source>
        <dbReference type="Proteomes" id="UP000504618"/>
    </source>
</evidence>
<keyword evidence="5" id="KW-0479">Metal-binding</keyword>
<feature type="domain" description="DDE Tnp4" evidence="8">
    <location>
        <begin position="186"/>
        <end position="350"/>
    </location>
</feature>
<evidence type="ECO:0000256" key="5">
    <source>
        <dbReference type="ARBA" id="ARBA00022723"/>
    </source>
</evidence>
<keyword evidence="7" id="KW-0539">Nucleus</keyword>
<dbReference type="RefSeq" id="XP_024888859.1">
    <property type="nucleotide sequence ID" value="XM_025033091.1"/>
</dbReference>